<dbReference type="EMBL" id="AZNH01000063">
    <property type="protein sequence ID" value="KID83270.1"/>
    <property type="molecule type" value="Genomic_DNA"/>
</dbReference>
<dbReference type="Proteomes" id="UP000031192">
    <property type="component" value="Unassembled WGS sequence"/>
</dbReference>
<reference evidence="1 2" key="1">
    <citation type="journal article" date="2014" name="Proc. Natl. Acad. Sci. U.S.A.">
        <title>Trajectory and genomic determinants of fungal-pathogen speciation and host adaptation.</title>
        <authorList>
            <person name="Hu X."/>
            <person name="Xiao G."/>
            <person name="Zheng P."/>
            <person name="Shang Y."/>
            <person name="Su Y."/>
            <person name="Zhang X."/>
            <person name="Liu X."/>
            <person name="Zhan S."/>
            <person name="St Leger R.J."/>
            <person name="Wang C."/>
        </authorList>
    </citation>
    <scope>NUCLEOTIDE SEQUENCE [LARGE SCALE GENOMIC DNA]</scope>
    <source>
        <strain evidence="1 2">ARSEF 977</strain>
    </source>
</reference>
<comment type="caution">
    <text evidence="1">The sequence shown here is derived from an EMBL/GenBank/DDBJ whole genome shotgun (WGS) entry which is preliminary data.</text>
</comment>
<sequence>MFSTISQTSAQMQMTTVDAASMTVPSIVPGFVSIYTSNGKFTLFDGNTTGRGKEFFVSSSLDGNAIHRNKYAGYGAFLNLPLQYFREANYPGDIYFTTTHYAREHDRDWHSVRYGTWRP</sequence>
<proteinExistence type="predicted"/>
<dbReference type="AlphaFoldDB" id="A0A0B4G969"/>
<dbReference type="HOGENOM" id="CLU_2062035_0_0_1"/>
<name>A0A0B4G969_METGA</name>
<gene>
    <name evidence="1" type="ORF">MGU_09455</name>
</gene>
<evidence type="ECO:0000313" key="2">
    <source>
        <dbReference type="Proteomes" id="UP000031192"/>
    </source>
</evidence>
<accession>A0A0B4G969</accession>
<evidence type="ECO:0000313" key="1">
    <source>
        <dbReference type="EMBL" id="KID83270.1"/>
    </source>
</evidence>
<keyword evidence="2" id="KW-1185">Reference proteome</keyword>
<protein>
    <submittedName>
        <fullName evidence="1">Uncharacterized protein</fullName>
    </submittedName>
</protein>
<organism evidence="1 2">
    <name type="scientific">Metarhizium guizhouense (strain ARSEF 977)</name>
    <dbReference type="NCBI Taxonomy" id="1276136"/>
    <lineage>
        <taxon>Eukaryota</taxon>
        <taxon>Fungi</taxon>
        <taxon>Dikarya</taxon>
        <taxon>Ascomycota</taxon>
        <taxon>Pezizomycotina</taxon>
        <taxon>Sordariomycetes</taxon>
        <taxon>Hypocreomycetidae</taxon>
        <taxon>Hypocreales</taxon>
        <taxon>Clavicipitaceae</taxon>
        <taxon>Metarhizium</taxon>
    </lineage>
</organism>